<feature type="region of interest" description="Disordered" evidence="1">
    <location>
        <begin position="349"/>
        <end position="376"/>
    </location>
</feature>
<dbReference type="InterPro" id="IPR027785">
    <property type="entry name" value="UvrD-like_helicase_C"/>
</dbReference>
<dbReference type="Pfam" id="PF14490">
    <property type="entry name" value="HHH_RecD2"/>
    <property type="match status" value="1"/>
</dbReference>
<dbReference type="KEGG" id="sgd:ELQ87_31305"/>
<feature type="domain" description="UvrD-like helicase C-terminal" evidence="2">
    <location>
        <begin position="755"/>
        <end position="803"/>
    </location>
</feature>
<reference evidence="5 7" key="1">
    <citation type="submission" date="2018-04" db="EMBL/GenBank/DDBJ databases">
        <title>Complete genome sequences of Streptomyces griseoviridis K61 and characterization of antagonistic properties of biological control agents.</title>
        <authorList>
            <person name="Mariita R.M."/>
            <person name="Sello J.K."/>
        </authorList>
    </citation>
    <scope>NUCLEOTIDE SEQUENCE [LARGE SCALE GENOMIC DNA]</scope>
    <source>
        <strain evidence="5 7">K61</strain>
    </source>
</reference>
<evidence type="ECO:0000259" key="2">
    <source>
        <dbReference type="Pfam" id="PF13538"/>
    </source>
</evidence>
<feature type="region of interest" description="Disordered" evidence="1">
    <location>
        <begin position="491"/>
        <end position="516"/>
    </location>
</feature>
<evidence type="ECO:0000313" key="4">
    <source>
        <dbReference type="EMBL" id="AZS88225.1"/>
    </source>
</evidence>
<dbReference type="OrthoDB" id="9763659at2"/>
<dbReference type="AlphaFoldDB" id="A0A3S9ZK36"/>
<evidence type="ECO:0000259" key="3">
    <source>
        <dbReference type="Pfam" id="PF14490"/>
    </source>
</evidence>
<keyword evidence="4" id="KW-0547">Nucleotide-binding</keyword>
<dbReference type="CDD" id="cd18809">
    <property type="entry name" value="SF1_C_RecD"/>
    <property type="match status" value="1"/>
</dbReference>
<name>A0A3S9ZK36_STRGD</name>
<dbReference type="Proteomes" id="UP000501753">
    <property type="component" value="Chromosome"/>
</dbReference>
<feature type="compositionally biased region" description="Low complexity" evidence="1">
    <location>
        <begin position="102"/>
        <end position="113"/>
    </location>
</feature>
<reference evidence="4 6" key="2">
    <citation type="submission" date="2018-12" db="EMBL/GenBank/DDBJ databases">
        <title>Streptomyces griseoviridis F1-27 complete genome.</title>
        <authorList>
            <person name="Mariita R.M."/>
            <person name="Sello J.K."/>
        </authorList>
    </citation>
    <scope>NUCLEOTIDE SEQUENCE [LARGE SCALE GENOMIC DNA]</scope>
    <source>
        <strain evidence="4 6">F1-27</strain>
    </source>
</reference>
<dbReference type="EMBL" id="CP029078">
    <property type="protein sequence ID" value="QCN84930.1"/>
    <property type="molecule type" value="Genomic_DNA"/>
</dbReference>
<keyword evidence="4" id="KW-0378">Hydrolase</keyword>
<sequence>MPGARRCVGTGAPLSRSRLEHAVSTEPETPDPTETPTVTEPGTTGTPGGGGDTGGASEGGSAGGSAAEGDGDAGGGDDTAVEGARASAGGAAVEGAEGEGEGAPAESDPPEGAVAESDTAESDGSAKQLSEAEAELAAQRVERERIARRKAEKQAAIDSGAKLSGKAADLLAAVRAVESGRQPSTTVFADPEPASRPAVPAPVRPARPEQAAVAAPAPAAVDSVRQVLGEGGAPDTLAPQVAAALGEDAARRLREDPWLLLRVGGVRPEQADGFARALLGAACAPDDERRGRSFTGWLLEQAAVAGHTVLEMPALIAALGRQAVPDPEAAVQSAVAEAEALVFEDALDPTAPVPEPRAQPSGAGDAEHTDDEDEPVERPVRVLVGLERYALAEESLAEGVARLINSVPKEDGSAEWERAADSTRGSAAELLRAVRTGGLVLHTGGEASSVEAATLLRTATGAGLRAWAATHGTDGRDRFAAVLDASGGTEDGTIVGRGAGGSGTEGPGAAGAEGSRAGGLAPVATLAGLLSGAEGPGRDAEGALDLDLLVVLDAPQLDVEEAALLVESLPDGARLVLSGDPGVLWSAGPGRVFADLLAARVCPQIASRVPDPGPLGELVSGIGVGELNQVEAPGKEVVIVPVRDAGEAVHRAVQLVADSVPRAIGVPAEQTQVITPGHGGAVGTRVLNAALKERLNPGPGRFGGFDPGDRVAYSPAPGRTLTGQVVRADAEGLHLRCAGAAVVVPKERVEQAVRHGWAVTAHQAAGARWPAVVVVLPGDAAQALSRPWVYTAFGRAERHLSVVHGVEQALARAVAEVQAKPRTTRLPALLAPQLPTTTG</sequence>
<dbReference type="InterPro" id="IPR027417">
    <property type="entry name" value="P-loop_NTPase"/>
</dbReference>
<feature type="compositionally biased region" description="Low complexity" evidence="1">
    <location>
        <begin position="125"/>
        <end position="137"/>
    </location>
</feature>
<feature type="compositionally biased region" description="Low complexity" evidence="1">
    <location>
        <begin position="81"/>
        <end position="95"/>
    </location>
</feature>
<evidence type="ECO:0000313" key="5">
    <source>
        <dbReference type="EMBL" id="QCN84930.1"/>
    </source>
</evidence>
<keyword evidence="4" id="KW-0067">ATP-binding</keyword>
<keyword evidence="4" id="KW-0347">Helicase</keyword>
<feature type="compositionally biased region" description="Gly residues" evidence="1">
    <location>
        <begin position="45"/>
        <end position="63"/>
    </location>
</feature>
<dbReference type="InterPro" id="IPR029493">
    <property type="entry name" value="RecD2-like_HHH"/>
</dbReference>
<organism evidence="4 6">
    <name type="scientific">Streptomyces griseoviridis</name>
    <dbReference type="NCBI Taxonomy" id="45398"/>
    <lineage>
        <taxon>Bacteria</taxon>
        <taxon>Bacillati</taxon>
        <taxon>Actinomycetota</taxon>
        <taxon>Actinomycetes</taxon>
        <taxon>Kitasatosporales</taxon>
        <taxon>Streptomycetaceae</taxon>
        <taxon>Streptomyces</taxon>
    </lineage>
</organism>
<evidence type="ECO:0000313" key="6">
    <source>
        <dbReference type="Proteomes" id="UP000271291"/>
    </source>
</evidence>
<dbReference type="SUPFAM" id="SSF52540">
    <property type="entry name" value="P-loop containing nucleoside triphosphate hydrolases"/>
    <property type="match status" value="1"/>
</dbReference>
<feature type="domain" description="ATP-dependent RecD2 DNA helicase-like helix-hairpin-helix" evidence="3">
    <location>
        <begin position="222"/>
        <end position="309"/>
    </location>
</feature>
<feature type="compositionally biased region" description="Gly residues" evidence="1">
    <location>
        <begin position="495"/>
        <end position="511"/>
    </location>
</feature>
<protein>
    <submittedName>
        <fullName evidence="4">DNA helicase RecD</fullName>
    </submittedName>
</protein>
<feature type="compositionally biased region" description="Low complexity" evidence="1">
    <location>
        <begin position="24"/>
        <end position="44"/>
    </location>
</feature>
<dbReference type="Proteomes" id="UP000271291">
    <property type="component" value="Chromosome"/>
</dbReference>
<feature type="region of interest" description="Disordered" evidence="1">
    <location>
        <begin position="1"/>
        <end position="137"/>
    </location>
</feature>
<evidence type="ECO:0000256" key="1">
    <source>
        <dbReference type="SAM" id="MobiDB-lite"/>
    </source>
</evidence>
<dbReference type="Pfam" id="PF13538">
    <property type="entry name" value="UvrD_C_2"/>
    <property type="match status" value="1"/>
</dbReference>
<gene>
    <name evidence="5" type="ORF">DDJ31_07960</name>
    <name evidence="4" type="ORF">ELQ87_31305</name>
</gene>
<dbReference type="Gene3D" id="3.40.50.300">
    <property type="entry name" value="P-loop containing nucleotide triphosphate hydrolases"/>
    <property type="match status" value="2"/>
</dbReference>
<feature type="region of interest" description="Disordered" evidence="1">
    <location>
        <begin position="179"/>
        <end position="209"/>
    </location>
</feature>
<accession>A0A3S9ZK36</accession>
<evidence type="ECO:0000313" key="7">
    <source>
        <dbReference type="Proteomes" id="UP000501753"/>
    </source>
</evidence>
<proteinExistence type="predicted"/>
<keyword evidence="7" id="KW-1185">Reference proteome</keyword>
<dbReference type="GO" id="GO:0004386">
    <property type="term" value="F:helicase activity"/>
    <property type="evidence" value="ECO:0007669"/>
    <property type="project" value="UniProtKB-KW"/>
</dbReference>
<dbReference type="Gene3D" id="2.30.30.940">
    <property type="match status" value="1"/>
</dbReference>
<dbReference type="EMBL" id="CP034687">
    <property type="protein sequence ID" value="AZS88225.1"/>
    <property type="molecule type" value="Genomic_DNA"/>
</dbReference>